<comment type="caution">
    <text evidence="1">The sequence shown here is derived from an EMBL/GenBank/DDBJ whole genome shotgun (WGS) entry which is preliminary data.</text>
</comment>
<name>A0ABX2EFG9_9BURK</name>
<sequence>MNPLLEAHGHTSNNRLELEASKLCGCCSCIQIFPPRDIVAWTGLDMSNFDNPDTASAETALCPRCGSEALIGDGSGYSINPDFLTRMNQAWFQKTRLIRRPETKA</sequence>
<protein>
    <submittedName>
        <fullName evidence="1">Cytoplasmic protein</fullName>
    </submittedName>
</protein>
<evidence type="ECO:0000313" key="1">
    <source>
        <dbReference type="EMBL" id="NRF67370.1"/>
    </source>
</evidence>
<evidence type="ECO:0000313" key="2">
    <source>
        <dbReference type="Proteomes" id="UP000737171"/>
    </source>
</evidence>
<proteinExistence type="predicted"/>
<accession>A0ABX2EFG9</accession>
<dbReference type="RefSeq" id="WP_173122485.1">
    <property type="nucleotide sequence ID" value="NZ_JABRWJ010000003.1"/>
</dbReference>
<organism evidence="1 2">
    <name type="scientific">Pseudaquabacterium terrae</name>
    <dbReference type="NCBI Taxonomy" id="2732868"/>
    <lineage>
        <taxon>Bacteria</taxon>
        <taxon>Pseudomonadati</taxon>
        <taxon>Pseudomonadota</taxon>
        <taxon>Betaproteobacteria</taxon>
        <taxon>Burkholderiales</taxon>
        <taxon>Sphaerotilaceae</taxon>
        <taxon>Pseudaquabacterium</taxon>
    </lineage>
</organism>
<dbReference type="Proteomes" id="UP000737171">
    <property type="component" value="Unassembled WGS sequence"/>
</dbReference>
<reference evidence="1 2" key="1">
    <citation type="submission" date="2020-05" db="EMBL/GenBank/DDBJ databases">
        <title>Aquincola sp. isolate from soil.</title>
        <authorList>
            <person name="Han J."/>
            <person name="Kim D.-U."/>
        </authorList>
    </citation>
    <scope>NUCLEOTIDE SEQUENCE [LARGE SCALE GENOMIC DNA]</scope>
    <source>
        <strain evidence="1 2">S2</strain>
    </source>
</reference>
<keyword evidence="2" id="KW-1185">Reference proteome</keyword>
<dbReference type="EMBL" id="JABRWJ010000003">
    <property type="protein sequence ID" value="NRF67370.1"/>
    <property type="molecule type" value="Genomic_DNA"/>
</dbReference>
<gene>
    <name evidence="1" type="ORF">HLB44_10275</name>
</gene>